<comment type="caution">
    <text evidence="1">The sequence shown here is derived from an EMBL/GenBank/DDBJ whole genome shotgun (WGS) entry which is preliminary data.</text>
</comment>
<proteinExistence type="predicted"/>
<accession>A0A848CXM6</accession>
<dbReference type="Proteomes" id="UP000561326">
    <property type="component" value="Unassembled WGS sequence"/>
</dbReference>
<dbReference type="AlphaFoldDB" id="A0A848CXM6"/>
<gene>
    <name evidence="1" type="ORF">HF838_18425</name>
</gene>
<dbReference type="EMBL" id="JABAGO010000041">
    <property type="protein sequence ID" value="NMF00206.1"/>
    <property type="molecule type" value="Genomic_DNA"/>
</dbReference>
<dbReference type="RefSeq" id="WP_168976003.1">
    <property type="nucleotide sequence ID" value="NZ_JABAGO010000041.1"/>
</dbReference>
<reference evidence="1 2" key="1">
    <citation type="submission" date="2020-04" db="EMBL/GenBank/DDBJ databases">
        <authorList>
            <person name="Hitch T.C.A."/>
            <person name="Wylensek D."/>
            <person name="Clavel T."/>
        </authorList>
    </citation>
    <scope>NUCLEOTIDE SEQUENCE [LARGE SCALE GENOMIC DNA]</scope>
    <source>
        <strain evidence="1 2">WB01_D5_05</strain>
    </source>
</reference>
<evidence type="ECO:0000313" key="1">
    <source>
        <dbReference type="EMBL" id="NMF00206.1"/>
    </source>
</evidence>
<organism evidence="1 2">
    <name type="scientific">Aneurinibacillus aneurinilyticus</name>
    <name type="common">Bacillus aneurinolyticus</name>
    <dbReference type="NCBI Taxonomy" id="1391"/>
    <lineage>
        <taxon>Bacteria</taxon>
        <taxon>Bacillati</taxon>
        <taxon>Bacillota</taxon>
        <taxon>Bacilli</taxon>
        <taxon>Bacillales</taxon>
        <taxon>Paenibacillaceae</taxon>
        <taxon>Aneurinibacillus group</taxon>
        <taxon>Aneurinibacillus</taxon>
    </lineage>
</organism>
<sequence length="145" mass="16771">MLLKQILKPGITGFNSASRHDIGEFETLLYSTIVQIGGSVLSKDLELLGKNFYTYEIDIDGNRLYLLLNSTYPFVAFAHKVEYGGIDFCDNTELIIGDYYQMLTKDILNTTIIEEDLQNLFKDERKQIRYWNVSLIGDIVFNYFD</sequence>
<evidence type="ECO:0000313" key="2">
    <source>
        <dbReference type="Proteomes" id="UP000561326"/>
    </source>
</evidence>
<protein>
    <submittedName>
        <fullName evidence="1">Uncharacterized protein</fullName>
    </submittedName>
</protein>
<name>A0A848CXM6_ANEAE</name>